<organism evidence="1 2">
    <name type="scientific">Moniliophthora roreri</name>
    <name type="common">Frosty pod rot fungus</name>
    <name type="synonym">Monilia roreri</name>
    <dbReference type="NCBI Taxonomy" id="221103"/>
    <lineage>
        <taxon>Eukaryota</taxon>
        <taxon>Fungi</taxon>
        <taxon>Dikarya</taxon>
        <taxon>Basidiomycota</taxon>
        <taxon>Agaricomycotina</taxon>
        <taxon>Agaricomycetes</taxon>
        <taxon>Agaricomycetidae</taxon>
        <taxon>Agaricales</taxon>
        <taxon>Marasmiineae</taxon>
        <taxon>Marasmiaceae</taxon>
        <taxon>Moniliophthora</taxon>
    </lineage>
</organism>
<accession>A0A0W0FEG9</accession>
<name>A0A0W0FEG9_MONRR</name>
<reference evidence="1 2" key="1">
    <citation type="submission" date="2015-12" db="EMBL/GenBank/DDBJ databases">
        <title>Draft genome sequence of Moniliophthora roreri, the causal agent of frosty pod rot of cacao.</title>
        <authorList>
            <person name="Aime M.C."/>
            <person name="Diaz-Valderrama J.R."/>
            <person name="Kijpornyongpan T."/>
            <person name="Phillips-Mora W."/>
        </authorList>
    </citation>
    <scope>NUCLEOTIDE SEQUENCE [LARGE SCALE GENOMIC DNA]</scope>
    <source>
        <strain evidence="1 2">MCA 2952</strain>
    </source>
</reference>
<evidence type="ECO:0000313" key="2">
    <source>
        <dbReference type="Proteomes" id="UP000054988"/>
    </source>
</evidence>
<comment type="caution">
    <text evidence="1">The sequence shown here is derived from an EMBL/GenBank/DDBJ whole genome shotgun (WGS) entry which is preliminary data.</text>
</comment>
<proteinExistence type="predicted"/>
<dbReference type="EMBL" id="LATX01002042">
    <property type="protein sequence ID" value="KTB34735.1"/>
    <property type="molecule type" value="Genomic_DNA"/>
</dbReference>
<gene>
    <name evidence="1" type="ORF">WG66_12686</name>
</gene>
<dbReference type="AlphaFoldDB" id="A0A0W0FEG9"/>
<protein>
    <submittedName>
        <fullName evidence="1">Uncharacterized protein</fullName>
    </submittedName>
</protein>
<sequence>MVTASFCLTDEACSFRNY</sequence>
<evidence type="ECO:0000313" key="1">
    <source>
        <dbReference type="EMBL" id="KTB34735.1"/>
    </source>
</evidence>
<dbReference type="Proteomes" id="UP000054988">
    <property type="component" value="Unassembled WGS sequence"/>
</dbReference>